<organism evidence="1">
    <name type="scientific">Nocardia farcinica</name>
    <dbReference type="NCBI Taxonomy" id="37329"/>
    <lineage>
        <taxon>Bacteria</taxon>
        <taxon>Bacillati</taxon>
        <taxon>Actinomycetota</taxon>
        <taxon>Actinomycetes</taxon>
        <taxon>Mycobacteriales</taxon>
        <taxon>Nocardiaceae</taxon>
        <taxon>Nocardia</taxon>
    </lineage>
</organism>
<gene>
    <name evidence="1" type="ORF">NCTC1935_00104</name>
</gene>
<evidence type="ECO:0000313" key="1">
    <source>
        <dbReference type="EMBL" id="VFA81079.1"/>
    </source>
</evidence>
<sequence length="31" mass="3223">MIDVSGDGGKLLLRSIPFSTNHTAPKPIAAD</sequence>
<proteinExistence type="predicted"/>
<accession>A0A449G5T9</accession>
<dbReference type="AlphaFoldDB" id="A0A449G5T9"/>
<dbReference type="EMBL" id="CAACYE010000003">
    <property type="protein sequence ID" value="VFA81079.1"/>
    <property type="molecule type" value="Genomic_DNA"/>
</dbReference>
<name>A0A449G5T9_NOCFR</name>
<protein>
    <submittedName>
        <fullName evidence="1">Uncharacterized protein</fullName>
    </submittedName>
</protein>
<reference evidence="1" key="1">
    <citation type="submission" date="2019-02" db="EMBL/GenBank/DDBJ databases">
        <authorList>
            <consortium name="Pathogen Informatics"/>
        </authorList>
    </citation>
    <scope>NUCLEOTIDE SEQUENCE</scope>
    <source>
        <strain evidence="1">3012STDY6733949</strain>
    </source>
</reference>